<sequence length="117" mass="13324">MVIPAQFFDSQIGGGVILTQFFDSQIRMWNLHPEYSRGFPKPLGPEFEYQSLECTIIKRNTQSDSSYKEFLSQFKILLQNSSLLPNVNPDRKIHGICQNPLLEASGTLILQGQLINH</sequence>
<keyword evidence="2" id="KW-1185">Reference proteome</keyword>
<dbReference type="EMBL" id="CAJJDP010000057">
    <property type="protein sequence ID" value="CAD8171213.1"/>
    <property type="molecule type" value="Genomic_DNA"/>
</dbReference>
<name>A0A8S1V429_PAROT</name>
<gene>
    <name evidence="1" type="ORF">POCTA_138.1.T0580002</name>
</gene>
<evidence type="ECO:0000313" key="2">
    <source>
        <dbReference type="Proteomes" id="UP000683925"/>
    </source>
</evidence>
<comment type="caution">
    <text evidence="1">The sequence shown here is derived from an EMBL/GenBank/DDBJ whole genome shotgun (WGS) entry which is preliminary data.</text>
</comment>
<reference evidence="1" key="1">
    <citation type="submission" date="2021-01" db="EMBL/GenBank/DDBJ databases">
        <authorList>
            <consortium name="Genoscope - CEA"/>
            <person name="William W."/>
        </authorList>
    </citation>
    <scope>NUCLEOTIDE SEQUENCE</scope>
</reference>
<dbReference type="AlphaFoldDB" id="A0A8S1V429"/>
<protein>
    <submittedName>
        <fullName evidence="1">Uncharacterized protein</fullName>
    </submittedName>
</protein>
<organism evidence="1 2">
    <name type="scientific">Paramecium octaurelia</name>
    <dbReference type="NCBI Taxonomy" id="43137"/>
    <lineage>
        <taxon>Eukaryota</taxon>
        <taxon>Sar</taxon>
        <taxon>Alveolata</taxon>
        <taxon>Ciliophora</taxon>
        <taxon>Intramacronucleata</taxon>
        <taxon>Oligohymenophorea</taxon>
        <taxon>Peniculida</taxon>
        <taxon>Parameciidae</taxon>
        <taxon>Paramecium</taxon>
    </lineage>
</organism>
<dbReference type="Proteomes" id="UP000683925">
    <property type="component" value="Unassembled WGS sequence"/>
</dbReference>
<accession>A0A8S1V429</accession>
<proteinExistence type="predicted"/>
<evidence type="ECO:0000313" key="1">
    <source>
        <dbReference type="EMBL" id="CAD8171213.1"/>
    </source>
</evidence>